<evidence type="ECO:0000313" key="3">
    <source>
        <dbReference type="Proteomes" id="UP000199611"/>
    </source>
</evidence>
<organism evidence="2 3">
    <name type="scientific">Thermodesulforhabdus norvegica</name>
    <dbReference type="NCBI Taxonomy" id="39841"/>
    <lineage>
        <taxon>Bacteria</taxon>
        <taxon>Pseudomonadati</taxon>
        <taxon>Thermodesulfobacteriota</taxon>
        <taxon>Syntrophobacteria</taxon>
        <taxon>Syntrophobacterales</taxon>
        <taxon>Thermodesulforhabdaceae</taxon>
        <taxon>Thermodesulforhabdus</taxon>
    </lineage>
</organism>
<name>A0A1I4QGI2_9BACT</name>
<evidence type="ECO:0000313" key="2">
    <source>
        <dbReference type="EMBL" id="SFM38760.1"/>
    </source>
</evidence>
<proteinExistence type="predicted"/>
<keyword evidence="3" id="KW-1185">Reference proteome</keyword>
<dbReference type="EMBL" id="FOUU01000001">
    <property type="protein sequence ID" value="SFM38760.1"/>
    <property type="molecule type" value="Genomic_DNA"/>
</dbReference>
<dbReference type="RefSeq" id="WP_093392429.1">
    <property type="nucleotide sequence ID" value="NZ_FOUU01000001.1"/>
</dbReference>
<accession>A0A1I4QGI2</accession>
<sequence length="126" mass="13814">MKRAIIGGLVLLLCTLSMAFADVKFWVEPAQVKLGKKVEVRLKGSGFSPGQELAILFVADDGVITDISFALDKTPIADDKGNWEVVWDCSRFISKKIIRAGSYTLKVTDPDYSVLAETVVTFTEAQ</sequence>
<feature type="chain" id="PRO_5011653219" evidence="1">
    <location>
        <begin position="22"/>
        <end position="126"/>
    </location>
</feature>
<protein>
    <submittedName>
        <fullName evidence="2">Uncharacterized protein</fullName>
    </submittedName>
</protein>
<dbReference type="STRING" id="39841.SAMN05660836_00007"/>
<dbReference type="Proteomes" id="UP000199611">
    <property type="component" value="Unassembled WGS sequence"/>
</dbReference>
<gene>
    <name evidence="2" type="ORF">SAMN05660836_00007</name>
</gene>
<dbReference type="AlphaFoldDB" id="A0A1I4QGI2"/>
<feature type="signal peptide" evidence="1">
    <location>
        <begin position="1"/>
        <end position="21"/>
    </location>
</feature>
<evidence type="ECO:0000256" key="1">
    <source>
        <dbReference type="SAM" id="SignalP"/>
    </source>
</evidence>
<keyword evidence="1" id="KW-0732">Signal</keyword>
<reference evidence="2 3" key="1">
    <citation type="submission" date="2016-10" db="EMBL/GenBank/DDBJ databases">
        <authorList>
            <person name="de Groot N.N."/>
        </authorList>
    </citation>
    <scope>NUCLEOTIDE SEQUENCE [LARGE SCALE GENOMIC DNA]</scope>
    <source>
        <strain evidence="2 3">DSM 9990</strain>
    </source>
</reference>